<feature type="domain" description="TsaA-like" evidence="3">
    <location>
        <begin position="1"/>
        <end position="142"/>
    </location>
</feature>
<dbReference type="InterPro" id="IPR036413">
    <property type="entry name" value="YaeB-like_sf"/>
</dbReference>
<dbReference type="Pfam" id="PF01980">
    <property type="entry name" value="TrmO_N"/>
    <property type="match status" value="1"/>
</dbReference>
<dbReference type="InterPro" id="IPR023368">
    <property type="entry name" value="UPF0066_cons_site"/>
</dbReference>
<dbReference type="PROSITE" id="PS01318">
    <property type="entry name" value="TSAA_1"/>
    <property type="match status" value="1"/>
</dbReference>
<dbReference type="AlphaFoldDB" id="W0FJA9"/>
<comment type="similarity">
    <text evidence="2">Belongs to the tRNA methyltransferase O family.</text>
</comment>
<proteinExistence type="inferred from homology"/>
<dbReference type="Gene3D" id="2.40.30.70">
    <property type="entry name" value="YaeB-like"/>
    <property type="match status" value="1"/>
</dbReference>
<protein>
    <submittedName>
        <fullName evidence="4">Paral putative regulator</fullName>
    </submittedName>
</protein>
<dbReference type="PANTHER" id="PTHR12818">
    <property type="entry name" value="TRNA (ADENINE(37)-N6)-METHYLTRANSFERASE"/>
    <property type="match status" value="1"/>
</dbReference>
<dbReference type="Gene3D" id="3.30.2310.10">
    <property type="entry name" value="YaeB-like"/>
    <property type="match status" value="1"/>
</dbReference>
<dbReference type="PANTHER" id="PTHR12818:SF0">
    <property type="entry name" value="TRNA (ADENINE(37)-N6)-METHYLTRANSFERASE"/>
    <property type="match status" value="1"/>
</dbReference>
<dbReference type="InterPro" id="IPR023370">
    <property type="entry name" value="TrmO-like_N"/>
</dbReference>
<dbReference type="Pfam" id="PF18389">
    <property type="entry name" value="TrmO_C"/>
    <property type="match status" value="1"/>
</dbReference>
<evidence type="ECO:0000313" key="4">
    <source>
        <dbReference type="EMBL" id="AHF24956.1"/>
    </source>
</evidence>
<name>W0FJA9_9BACT</name>
<dbReference type="CDD" id="cd09281">
    <property type="entry name" value="UPF0066"/>
    <property type="match status" value="1"/>
</dbReference>
<dbReference type="SUPFAM" id="SSF118196">
    <property type="entry name" value="YaeB-like"/>
    <property type="match status" value="1"/>
</dbReference>
<dbReference type="InterPro" id="IPR040372">
    <property type="entry name" value="YaeB-like"/>
</dbReference>
<sequence length="221" mass="25046">MKIIARIQNAYDGKFGVPRQSGLVEEVISTIVFEPEFRVAEALRGIEEFSHLWLIWAFDRAEREEWSPTVRPPRLGGNQRIGVFATRSPYRPNAIGLSCVKLLTVEREKEGTVLKVAGADLMNGTPIYDIKPYLPYADCRPEATGGFTDRTEKRTVEVRIPEEVAKGMSAEELEALKAVLRQDPRPAYQDDPERSYAFEFGGRHVEFRVADFILSVTRISK</sequence>
<keyword evidence="1" id="KW-0949">S-adenosyl-L-methionine</keyword>
<evidence type="ECO:0000256" key="1">
    <source>
        <dbReference type="ARBA" id="ARBA00022691"/>
    </source>
</evidence>
<dbReference type="EMBL" id="KC246812">
    <property type="protein sequence ID" value="AHF24956.1"/>
    <property type="molecule type" value="Genomic_DNA"/>
</dbReference>
<dbReference type="PROSITE" id="PS51668">
    <property type="entry name" value="TSAA_2"/>
    <property type="match status" value="1"/>
</dbReference>
<dbReference type="InterPro" id="IPR036414">
    <property type="entry name" value="YaeB_N_sf"/>
</dbReference>
<organism evidence="4">
    <name type="scientific">uncultured bacterium Contig1477</name>
    <dbReference type="NCBI Taxonomy" id="1393434"/>
    <lineage>
        <taxon>Bacteria</taxon>
        <taxon>environmental samples</taxon>
    </lineage>
</organism>
<accession>W0FJA9</accession>
<evidence type="ECO:0000259" key="3">
    <source>
        <dbReference type="PROSITE" id="PS51668"/>
    </source>
</evidence>
<dbReference type="InterPro" id="IPR041369">
    <property type="entry name" value="TrmO_C"/>
</dbReference>
<reference evidence="4" key="1">
    <citation type="journal article" date="2013" name="PLoS ONE">
        <title>Metagenomic insights into the carbohydrate-active enzymes carried by the microorganisms adhering to solid digesta in the rumen of cows.</title>
        <authorList>
            <person name="Wang L."/>
            <person name="Hatem A."/>
            <person name="Catalyurek U.V."/>
            <person name="Morrison M."/>
            <person name="Yu Z."/>
        </authorList>
    </citation>
    <scope>NUCLEOTIDE SEQUENCE</scope>
</reference>
<evidence type="ECO:0000256" key="2">
    <source>
        <dbReference type="ARBA" id="ARBA00033753"/>
    </source>
</evidence>
<dbReference type="NCBIfam" id="TIGR00104">
    <property type="entry name" value="tRNA_TsaA"/>
    <property type="match status" value="1"/>
</dbReference>